<feature type="transmembrane region" description="Helical" evidence="5">
    <location>
        <begin position="206"/>
        <end position="229"/>
    </location>
</feature>
<evidence type="ECO:0000256" key="3">
    <source>
        <dbReference type="ARBA" id="ARBA00022989"/>
    </source>
</evidence>
<keyword evidence="2 5" id="KW-0812">Transmembrane</keyword>
<sequence>MTWLAFLAVALVILLAGRQVAFYGDVLSEKTGLGRTFMGLFLVGITTSLPELFNVTSAALQGLPDIAVGNLLGASMVNFLLLTVLDAVHPRPLTVRASQGHALSLGLVVLLLAVAGLGLLAERGLGRVGWFALGLFPLYLLALWLSFRYARRFPHDEVLEEEAYAQIPLRSALGRYLLGAGVLVGAAVLLPDLAEALARETGLGQAWVGTFLVGLVTTLPEATVTLAAARLGAVDLALGNVVGSVMFNSFLLSYADVLAPGPLLIQVGGSHLLSVLVLLGMAGTVLTGLMYQSLRKLWVLAYDSWAIVALYLLAASLPLVR</sequence>
<dbReference type="AlphaFoldDB" id="A0A1J0LQ71"/>
<reference evidence="8" key="1">
    <citation type="submission" date="2016-06" db="EMBL/GenBank/DDBJ databases">
        <title>Whole genome sequencing of Thermus brockianus strain GE-1.</title>
        <authorList>
            <person name="Schaefers C."/>
            <person name="Blank S."/>
            <person name="Wiebusch S."/>
            <person name="Elleuche S."/>
            <person name="Antranikian G."/>
        </authorList>
    </citation>
    <scope>NUCLEOTIDE SEQUENCE [LARGE SCALE GENOMIC DNA]</scope>
    <source>
        <strain evidence="8">GE-1</strain>
    </source>
</reference>
<dbReference type="GO" id="GO:0016020">
    <property type="term" value="C:membrane"/>
    <property type="evidence" value="ECO:0007669"/>
    <property type="project" value="UniProtKB-SubCell"/>
</dbReference>
<feature type="transmembrane region" description="Helical" evidence="5">
    <location>
        <begin position="297"/>
        <end position="320"/>
    </location>
</feature>
<proteinExistence type="predicted"/>
<keyword evidence="3 5" id="KW-1133">Transmembrane helix</keyword>
<dbReference type="OrthoDB" id="9794225at2"/>
<dbReference type="EMBL" id="CP016312">
    <property type="protein sequence ID" value="APD08430.1"/>
    <property type="molecule type" value="Genomic_DNA"/>
</dbReference>
<feature type="domain" description="Sodium/calcium exchanger membrane region" evidence="6">
    <location>
        <begin position="176"/>
        <end position="315"/>
    </location>
</feature>
<evidence type="ECO:0000313" key="8">
    <source>
        <dbReference type="Proteomes" id="UP000182993"/>
    </source>
</evidence>
<feature type="transmembrane region" description="Helical" evidence="5">
    <location>
        <begin position="271"/>
        <end position="291"/>
    </location>
</feature>
<dbReference type="Pfam" id="PF01699">
    <property type="entry name" value="Na_Ca_ex"/>
    <property type="match status" value="2"/>
</dbReference>
<name>A0A1J0LQ71_THEBO</name>
<feature type="transmembrane region" description="Helical" evidence="5">
    <location>
        <begin position="37"/>
        <end position="55"/>
    </location>
</feature>
<evidence type="ECO:0000256" key="5">
    <source>
        <dbReference type="SAM" id="Phobius"/>
    </source>
</evidence>
<dbReference type="STRING" id="56956.A0O31_00205"/>
<feature type="transmembrane region" description="Helical" evidence="5">
    <location>
        <begin position="241"/>
        <end position="259"/>
    </location>
</feature>
<gene>
    <name evidence="7" type="primary">yrbG</name>
    <name evidence="7" type="ORF">A0O31_00205</name>
</gene>
<accession>A0A1J0LQ71</accession>
<keyword evidence="4 5" id="KW-0472">Membrane</keyword>
<dbReference type="Proteomes" id="UP000182993">
    <property type="component" value="Chromosome"/>
</dbReference>
<evidence type="ECO:0000259" key="6">
    <source>
        <dbReference type="Pfam" id="PF01699"/>
    </source>
</evidence>
<feature type="transmembrane region" description="Helical" evidence="5">
    <location>
        <begin position="100"/>
        <end position="121"/>
    </location>
</feature>
<organism evidence="7 8">
    <name type="scientific">Thermus brockianus</name>
    <dbReference type="NCBI Taxonomy" id="56956"/>
    <lineage>
        <taxon>Bacteria</taxon>
        <taxon>Thermotogati</taxon>
        <taxon>Deinococcota</taxon>
        <taxon>Deinococci</taxon>
        <taxon>Thermales</taxon>
        <taxon>Thermaceae</taxon>
        <taxon>Thermus</taxon>
    </lineage>
</organism>
<feature type="transmembrane region" description="Helical" evidence="5">
    <location>
        <begin position="128"/>
        <end position="147"/>
    </location>
</feature>
<dbReference type="GO" id="GO:0055085">
    <property type="term" value="P:transmembrane transport"/>
    <property type="evidence" value="ECO:0007669"/>
    <property type="project" value="InterPro"/>
</dbReference>
<evidence type="ECO:0000256" key="2">
    <source>
        <dbReference type="ARBA" id="ARBA00022692"/>
    </source>
</evidence>
<dbReference type="InterPro" id="IPR004837">
    <property type="entry name" value="NaCa_Exmemb"/>
</dbReference>
<dbReference type="RefSeq" id="WP_038030139.1">
    <property type="nucleotide sequence ID" value="NZ_CP016312.1"/>
</dbReference>
<evidence type="ECO:0000256" key="4">
    <source>
        <dbReference type="ARBA" id="ARBA00023136"/>
    </source>
</evidence>
<evidence type="ECO:0000256" key="1">
    <source>
        <dbReference type="ARBA" id="ARBA00004141"/>
    </source>
</evidence>
<feature type="transmembrane region" description="Helical" evidence="5">
    <location>
        <begin position="176"/>
        <end position="194"/>
    </location>
</feature>
<feature type="transmembrane region" description="Helical" evidence="5">
    <location>
        <begin position="67"/>
        <end position="88"/>
    </location>
</feature>
<protein>
    <submittedName>
        <fullName evidence="7">Inner membrane protein YrbG</fullName>
    </submittedName>
</protein>
<comment type="subcellular location">
    <subcellularLocation>
        <location evidence="1">Membrane</location>
        <topology evidence="1">Multi-pass membrane protein</topology>
    </subcellularLocation>
</comment>
<feature type="domain" description="Sodium/calcium exchanger membrane region" evidence="6">
    <location>
        <begin position="3"/>
        <end position="147"/>
    </location>
</feature>
<dbReference type="KEGG" id="tbc:A0O31_00205"/>
<evidence type="ECO:0000313" key="7">
    <source>
        <dbReference type="EMBL" id="APD08430.1"/>
    </source>
</evidence>
<dbReference type="InterPro" id="IPR044880">
    <property type="entry name" value="NCX_ion-bd_dom_sf"/>
</dbReference>
<dbReference type="Gene3D" id="1.20.1420.30">
    <property type="entry name" value="NCX, central ion-binding region"/>
    <property type="match status" value="2"/>
</dbReference>